<organism evidence="1 2">
    <name type="scientific">Elysia crispata</name>
    <name type="common">lettuce slug</name>
    <dbReference type="NCBI Taxonomy" id="231223"/>
    <lineage>
        <taxon>Eukaryota</taxon>
        <taxon>Metazoa</taxon>
        <taxon>Spiralia</taxon>
        <taxon>Lophotrochozoa</taxon>
        <taxon>Mollusca</taxon>
        <taxon>Gastropoda</taxon>
        <taxon>Heterobranchia</taxon>
        <taxon>Euthyneura</taxon>
        <taxon>Panpulmonata</taxon>
        <taxon>Sacoglossa</taxon>
        <taxon>Placobranchoidea</taxon>
        <taxon>Plakobranchidae</taxon>
        <taxon>Elysia</taxon>
    </lineage>
</organism>
<sequence>MGKPEESVGAILATAKEKKNIPVSFLEHFHSLCRQKKEHQLPMAIARVFIFHEVWGKTRGNSKDLQRVITKFIDLLFL</sequence>
<evidence type="ECO:0000313" key="1">
    <source>
        <dbReference type="EMBL" id="KAK3770323.1"/>
    </source>
</evidence>
<gene>
    <name evidence="1" type="ORF">RRG08_029976</name>
</gene>
<comment type="caution">
    <text evidence="1">The sequence shown here is derived from an EMBL/GenBank/DDBJ whole genome shotgun (WGS) entry which is preliminary data.</text>
</comment>
<keyword evidence="2" id="KW-1185">Reference proteome</keyword>
<accession>A0AAE1DI55</accession>
<name>A0AAE1DI55_9GAST</name>
<evidence type="ECO:0000313" key="2">
    <source>
        <dbReference type="Proteomes" id="UP001283361"/>
    </source>
</evidence>
<dbReference type="EMBL" id="JAWDGP010003856">
    <property type="protein sequence ID" value="KAK3770323.1"/>
    <property type="molecule type" value="Genomic_DNA"/>
</dbReference>
<protein>
    <submittedName>
        <fullName evidence="1">Uncharacterized protein</fullName>
    </submittedName>
</protein>
<dbReference type="AlphaFoldDB" id="A0AAE1DI55"/>
<dbReference type="Proteomes" id="UP001283361">
    <property type="component" value="Unassembled WGS sequence"/>
</dbReference>
<proteinExistence type="predicted"/>
<reference evidence="1" key="1">
    <citation type="journal article" date="2023" name="G3 (Bethesda)">
        <title>A reference genome for the long-term kleptoplast-retaining sea slug Elysia crispata morphotype clarki.</title>
        <authorList>
            <person name="Eastman K.E."/>
            <person name="Pendleton A.L."/>
            <person name="Shaikh M.A."/>
            <person name="Suttiyut T."/>
            <person name="Ogas R."/>
            <person name="Tomko P."/>
            <person name="Gavelis G."/>
            <person name="Widhalm J.R."/>
            <person name="Wisecaver J.H."/>
        </authorList>
    </citation>
    <scope>NUCLEOTIDE SEQUENCE</scope>
    <source>
        <strain evidence="1">ECLA1</strain>
    </source>
</reference>